<dbReference type="Pfam" id="PF05751">
    <property type="entry name" value="FixH"/>
    <property type="match status" value="1"/>
</dbReference>
<feature type="transmembrane region" description="Helical" evidence="1">
    <location>
        <begin position="6"/>
        <end position="26"/>
    </location>
</feature>
<organism evidence="2 3">
    <name type="scientific">Sphingobacterium corticis</name>
    <dbReference type="NCBI Taxonomy" id="1812823"/>
    <lineage>
        <taxon>Bacteria</taxon>
        <taxon>Pseudomonadati</taxon>
        <taxon>Bacteroidota</taxon>
        <taxon>Sphingobacteriia</taxon>
        <taxon>Sphingobacteriales</taxon>
        <taxon>Sphingobacteriaceae</taxon>
        <taxon>Sphingobacterium</taxon>
    </lineage>
</organism>
<dbReference type="Proteomes" id="UP001597393">
    <property type="component" value="Unassembled WGS sequence"/>
</dbReference>
<protein>
    <submittedName>
        <fullName evidence="2">FixH family protein</fullName>
    </submittedName>
</protein>
<dbReference type="EMBL" id="JBHUMA010000006">
    <property type="protein sequence ID" value="MFD2598523.1"/>
    <property type="molecule type" value="Genomic_DNA"/>
</dbReference>
<sequence>MNWGNYLVVGMIAFMSFIVGSVLYMVNQDTDSLEQSDYYDKGLHYSEEYTRKENLSRDKATPILRIKTDTLLVHFANSENNGTMWWKRPSDGRLDREESFRISDENLLIPIATYASGHWQIQLRWESHGVQYQSDHNLFVP</sequence>
<evidence type="ECO:0000313" key="2">
    <source>
        <dbReference type="EMBL" id="MFD2598523.1"/>
    </source>
</evidence>
<keyword evidence="3" id="KW-1185">Reference proteome</keyword>
<dbReference type="InterPro" id="IPR008620">
    <property type="entry name" value="FixH"/>
</dbReference>
<reference evidence="3" key="1">
    <citation type="journal article" date="2019" name="Int. J. Syst. Evol. Microbiol.">
        <title>The Global Catalogue of Microorganisms (GCM) 10K type strain sequencing project: providing services to taxonomists for standard genome sequencing and annotation.</title>
        <authorList>
            <consortium name="The Broad Institute Genomics Platform"/>
            <consortium name="The Broad Institute Genome Sequencing Center for Infectious Disease"/>
            <person name="Wu L."/>
            <person name="Ma J."/>
        </authorList>
    </citation>
    <scope>NUCLEOTIDE SEQUENCE [LARGE SCALE GENOMIC DNA]</scope>
    <source>
        <strain evidence="3">KCTC 42248</strain>
    </source>
</reference>
<keyword evidence="1" id="KW-1133">Transmembrane helix</keyword>
<gene>
    <name evidence="2" type="ORF">ACFSQ3_06110</name>
</gene>
<proteinExistence type="predicted"/>
<accession>A0ABW5NKT6</accession>
<dbReference type="RefSeq" id="WP_380868504.1">
    <property type="nucleotide sequence ID" value="NZ_JBHUMA010000006.1"/>
</dbReference>
<name>A0ABW5NKT6_9SPHI</name>
<keyword evidence="1" id="KW-0472">Membrane</keyword>
<evidence type="ECO:0000256" key="1">
    <source>
        <dbReference type="SAM" id="Phobius"/>
    </source>
</evidence>
<evidence type="ECO:0000313" key="3">
    <source>
        <dbReference type="Proteomes" id="UP001597393"/>
    </source>
</evidence>
<comment type="caution">
    <text evidence="2">The sequence shown here is derived from an EMBL/GenBank/DDBJ whole genome shotgun (WGS) entry which is preliminary data.</text>
</comment>
<keyword evidence="1" id="KW-0812">Transmembrane</keyword>